<evidence type="ECO:0000256" key="5">
    <source>
        <dbReference type="SAM" id="MobiDB-lite"/>
    </source>
</evidence>
<feature type="domain" description="XS" evidence="6">
    <location>
        <begin position="345"/>
        <end position="459"/>
    </location>
</feature>
<feature type="compositionally biased region" description="Polar residues" evidence="5">
    <location>
        <begin position="86"/>
        <end position="97"/>
    </location>
</feature>
<dbReference type="OrthoDB" id="1936239at2759"/>
<accession>A0A843UNK7</accession>
<evidence type="ECO:0000313" key="9">
    <source>
        <dbReference type="Proteomes" id="UP000652761"/>
    </source>
</evidence>
<comment type="similarity">
    <text evidence="3">Belongs to the SGS3 family.</text>
</comment>
<dbReference type="Pfam" id="PF03468">
    <property type="entry name" value="XS"/>
    <property type="match status" value="1"/>
</dbReference>
<dbReference type="PANTHER" id="PTHR46602:SF1">
    <property type="entry name" value="PROTEIN SUPPRESSOR OF GENE SILENCING 3"/>
    <property type="match status" value="1"/>
</dbReference>
<dbReference type="InterPro" id="IPR005381">
    <property type="entry name" value="Znf-XS_domain"/>
</dbReference>
<evidence type="ECO:0000256" key="4">
    <source>
        <dbReference type="SAM" id="Coils"/>
    </source>
</evidence>
<feature type="region of interest" description="Disordered" evidence="5">
    <location>
        <begin position="116"/>
        <end position="163"/>
    </location>
</feature>
<feature type="compositionally biased region" description="Polar residues" evidence="5">
    <location>
        <begin position="136"/>
        <end position="163"/>
    </location>
</feature>
<evidence type="ECO:0000256" key="3">
    <source>
        <dbReference type="ARBA" id="ARBA00024022"/>
    </source>
</evidence>
<evidence type="ECO:0000259" key="7">
    <source>
        <dbReference type="Pfam" id="PF03470"/>
    </source>
</evidence>
<dbReference type="AlphaFoldDB" id="A0A843UNK7"/>
<reference evidence="8" key="1">
    <citation type="submission" date="2017-07" db="EMBL/GenBank/DDBJ databases">
        <title>Taro Niue Genome Assembly and Annotation.</title>
        <authorList>
            <person name="Atibalentja N."/>
            <person name="Keating K."/>
            <person name="Fields C.J."/>
        </authorList>
    </citation>
    <scope>NUCLEOTIDE SEQUENCE</scope>
    <source>
        <strain evidence="8">Niue_2</strain>
        <tissue evidence="8">Leaf</tissue>
    </source>
</reference>
<organism evidence="8 9">
    <name type="scientific">Colocasia esculenta</name>
    <name type="common">Wild taro</name>
    <name type="synonym">Arum esculentum</name>
    <dbReference type="NCBI Taxonomy" id="4460"/>
    <lineage>
        <taxon>Eukaryota</taxon>
        <taxon>Viridiplantae</taxon>
        <taxon>Streptophyta</taxon>
        <taxon>Embryophyta</taxon>
        <taxon>Tracheophyta</taxon>
        <taxon>Spermatophyta</taxon>
        <taxon>Magnoliopsida</taxon>
        <taxon>Liliopsida</taxon>
        <taxon>Araceae</taxon>
        <taxon>Aroideae</taxon>
        <taxon>Colocasieae</taxon>
        <taxon>Colocasia</taxon>
    </lineage>
</organism>
<evidence type="ECO:0000313" key="8">
    <source>
        <dbReference type="EMBL" id="MQL83404.1"/>
    </source>
</evidence>
<proteinExistence type="inferred from homology"/>
<dbReference type="EMBL" id="NMUH01000693">
    <property type="protein sequence ID" value="MQL83404.1"/>
    <property type="molecule type" value="Genomic_DNA"/>
</dbReference>
<keyword evidence="9" id="KW-1185">Reference proteome</keyword>
<dbReference type="Pfam" id="PF03470">
    <property type="entry name" value="zf-XS"/>
    <property type="match status" value="1"/>
</dbReference>
<keyword evidence="1 4" id="KW-0175">Coiled coil</keyword>
<feature type="coiled-coil region" evidence="4">
    <location>
        <begin position="503"/>
        <end position="530"/>
    </location>
</feature>
<feature type="domain" description="Zinc finger-XS" evidence="7">
    <location>
        <begin position="274"/>
        <end position="310"/>
    </location>
</feature>
<feature type="region of interest" description="Disordered" evidence="5">
    <location>
        <begin position="204"/>
        <end position="239"/>
    </location>
</feature>
<keyword evidence="2" id="KW-0943">RNA-mediated gene silencing</keyword>
<dbReference type="InterPro" id="IPR005380">
    <property type="entry name" value="XS_domain"/>
</dbReference>
<sequence length="641" mass="72812">MYCNWPGTQSHGPQGVLRACTLPFCSSSTLRALQTPPANPLPIVGNWPRCSAAPEESLGRWLPSLFDKPRFGDRCPFPRTRGSAGSGSANNNPFADQLSHSMTDLRTDSGQEGWWEKYESESGGKTAKQWDPWGNPQPSKRGTGKPQGNNWAETVDSRWQSSKEISMAHSSGKCWESAYGRNQDGKASEGVVLGGPCGGCDSGSDATTVQLDDGSDSDDFEESMDDVLSDDYDSDVSPKSHEMRKKNKWFRMFFETFDSLSVDQINGSTRRWHCPACQHGPGSIAWYKGLQPLISHAKTKGAGRTRLHREFAELLEVELSIRGISVILAGETFRQWKSLPETRADHDIVWPPLVVVMNTMLEQDENDKWVGMGSQELLDYFPSYAAVKARHSYGPRGHRGISVLIFEASPIGYMEAQCLHKHFADEGKGREAWEHHGVIFCPGGKRQLYGFLAHKEDVDEFNKHSRGRFQLKFEMRSYQEMVVDPMGQMNDDNRQLVWLKNNVAKLQQHSETLEDTLQVLRQKLHETMKENMILRHKTKMLHDENKEEMDQQEQISKEQMDKVLMATEEQEMMFEKLLQEEKHVKAPQCNVEEETLGEKEKAKVVDDLVKGVERLLAEHGRLEHAHEECKSELRRMKISRD</sequence>
<protein>
    <submittedName>
        <fullName evidence="8">Uncharacterized protein</fullName>
    </submittedName>
</protein>
<feature type="compositionally biased region" description="Acidic residues" evidence="5">
    <location>
        <begin position="213"/>
        <end position="234"/>
    </location>
</feature>
<dbReference type="InterPro" id="IPR044287">
    <property type="entry name" value="SGS3"/>
</dbReference>
<name>A0A843UNK7_COLES</name>
<evidence type="ECO:0000256" key="1">
    <source>
        <dbReference type="ARBA" id="ARBA00023054"/>
    </source>
</evidence>
<dbReference type="PANTHER" id="PTHR46602">
    <property type="entry name" value="PROTEIN SUPPRESSOR OF GENE SILENCING 3"/>
    <property type="match status" value="1"/>
</dbReference>
<dbReference type="Proteomes" id="UP000652761">
    <property type="component" value="Unassembled WGS sequence"/>
</dbReference>
<evidence type="ECO:0000256" key="2">
    <source>
        <dbReference type="ARBA" id="ARBA00023158"/>
    </source>
</evidence>
<dbReference type="Gene3D" id="3.30.70.2890">
    <property type="entry name" value="XS domain"/>
    <property type="match status" value="1"/>
</dbReference>
<comment type="caution">
    <text evidence="8">The sequence shown here is derived from an EMBL/GenBank/DDBJ whole genome shotgun (WGS) entry which is preliminary data.</text>
</comment>
<evidence type="ECO:0000259" key="6">
    <source>
        <dbReference type="Pfam" id="PF03468"/>
    </source>
</evidence>
<dbReference type="GO" id="GO:0031047">
    <property type="term" value="P:regulatory ncRNA-mediated gene silencing"/>
    <property type="evidence" value="ECO:0007669"/>
    <property type="project" value="UniProtKB-KW"/>
</dbReference>
<dbReference type="InterPro" id="IPR038588">
    <property type="entry name" value="XS_domain_sf"/>
</dbReference>
<gene>
    <name evidence="8" type="ORF">Taro_015903</name>
</gene>
<dbReference type="GO" id="GO:0051607">
    <property type="term" value="P:defense response to virus"/>
    <property type="evidence" value="ECO:0007669"/>
    <property type="project" value="InterPro"/>
</dbReference>
<feature type="region of interest" description="Disordered" evidence="5">
    <location>
        <begin position="76"/>
        <end position="97"/>
    </location>
</feature>